<sequence>MKDMSITFQHVTRKIRDYFRSQYSPQTLVPLSRLCRSGRFTICKVAGDRKLCARIGALGIYPGAQAELICPHNGSQCILQLHGSRLCLDRTISENILVSEY</sequence>
<accession>A0A1M7YCY8</accession>
<keyword evidence="4" id="KW-1185">Reference proteome</keyword>
<organism evidence="3 4">
    <name type="scientific">Desulfopila aestuarii DSM 18488</name>
    <dbReference type="NCBI Taxonomy" id="1121416"/>
    <lineage>
        <taxon>Bacteria</taxon>
        <taxon>Pseudomonadati</taxon>
        <taxon>Thermodesulfobacteriota</taxon>
        <taxon>Desulfobulbia</taxon>
        <taxon>Desulfobulbales</taxon>
        <taxon>Desulfocapsaceae</taxon>
        <taxon>Desulfopila</taxon>
    </lineage>
</organism>
<feature type="domain" description="Ferrous iron transporter FeoA-like" evidence="2">
    <location>
        <begin position="29"/>
        <end position="100"/>
    </location>
</feature>
<evidence type="ECO:0000313" key="3">
    <source>
        <dbReference type="EMBL" id="SHO50510.1"/>
    </source>
</evidence>
<dbReference type="SMART" id="SM00899">
    <property type="entry name" value="FeoA"/>
    <property type="match status" value="1"/>
</dbReference>
<dbReference type="InterPro" id="IPR007167">
    <property type="entry name" value="Fe-transptr_FeoA-like"/>
</dbReference>
<dbReference type="InterPro" id="IPR008988">
    <property type="entry name" value="Transcriptional_repressor_C"/>
</dbReference>
<protein>
    <submittedName>
        <fullName evidence="3">Fe2+ transport system protein FeoA</fullName>
    </submittedName>
</protein>
<dbReference type="RefSeq" id="WP_073614959.1">
    <property type="nucleotide sequence ID" value="NZ_FRFE01000019.1"/>
</dbReference>
<dbReference type="GO" id="GO:0046914">
    <property type="term" value="F:transition metal ion binding"/>
    <property type="evidence" value="ECO:0007669"/>
    <property type="project" value="InterPro"/>
</dbReference>
<dbReference type="Proteomes" id="UP000184603">
    <property type="component" value="Unassembled WGS sequence"/>
</dbReference>
<dbReference type="STRING" id="1121416.SAMN02745220_03502"/>
<dbReference type="SUPFAM" id="SSF50037">
    <property type="entry name" value="C-terminal domain of transcriptional repressors"/>
    <property type="match status" value="1"/>
</dbReference>
<gene>
    <name evidence="3" type="ORF">SAMN02745220_03502</name>
</gene>
<evidence type="ECO:0000313" key="4">
    <source>
        <dbReference type="Proteomes" id="UP000184603"/>
    </source>
</evidence>
<evidence type="ECO:0000256" key="1">
    <source>
        <dbReference type="ARBA" id="ARBA00023004"/>
    </source>
</evidence>
<proteinExistence type="predicted"/>
<keyword evidence="1" id="KW-0408">Iron</keyword>
<dbReference type="Pfam" id="PF04023">
    <property type="entry name" value="FeoA"/>
    <property type="match status" value="1"/>
</dbReference>
<reference evidence="3 4" key="1">
    <citation type="submission" date="2016-12" db="EMBL/GenBank/DDBJ databases">
        <authorList>
            <person name="Song W.-J."/>
            <person name="Kurnit D.M."/>
        </authorList>
    </citation>
    <scope>NUCLEOTIDE SEQUENCE [LARGE SCALE GENOMIC DNA]</scope>
    <source>
        <strain evidence="3 4">DSM 18488</strain>
    </source>
</reference>
<dbReference type="InterPro" id="IPR038157">
    <property type="entry name" value="FeoA_core_dom"/>
</dbReference>
<name>A0A1M7YCY8_9BACT</name>
<dbReference type="OrthoDB" id="5432401at2"/>
<evidence type="ECO:0000259" key="2">
    <source>
        <dbReference type="SMART" id="SM00899"/>
    </source>
</evidence>
<dbReference type="EMBL" id="FRFE01000019">
    <property type="protein sequence ID" value="SHO50510.1"/>
    <property type="molecule type" value="Genomic_DNA"/>
</dbReference>
<dbReference type="AlphaFoldDB" id="A0A1M7YCY8"/>
<dbReference type="Gene3D" id="2.30.30.90">
    <property type="match status" value="1"/>
</dbReference>